<feature type="transmembrane region" description="Helical" evidence="2">
    <location>
        <begin position="12"/>
        <end position="33"/>
    </location>
</feature>
<accession>A0ABS1JG25</accession>
<dbReference type="SUPFAM" id="SSF54001">
    <property type="entry name" value="Cysteine proteinases"/>
    <property type="match status" value="1"/>
</dbReference>
<dbReference type="InterPro" id="IPR038765">
    <property type="entry name" value="Papain-like_cys_pep_sf"/>
</dbReference>
<evidence type="ECO:0000256" key="2">
    <source>
        <dbReference type="SAM" id="Phobius"/>
    </source>
</evidence>
<evidence type="ECO:0000259" key="3">
    <source>
        <dbReference type="SMART" id="SM00460"/>
    </source>
</evidence>
<dbReference type="InterPro" id="IPR052901">
    <property type="entry name" value="Bact_TGase-like"/>
</dbReference>
<comment type="caution">
    <text evidence="4">The sequence shown here is derived from an EMBL/GenBank/DDBJ whole genome shotgun (WGS) entry which is preliminary data.</text>
</comment>
<feature type="transmembrane region" description="Helical" evidence="2">
    <location>
        <begin position="100"/>
        <end position="131"/>
    </location>
</feature>
<gene>
    <name evidence="4" type="ORF">JJB07_21775</name>
</gene>
<dbReference type="RefSeq" id="WP_201638225.1">
    <property type="nucleotide sequence ID" value="NZ_JAEQNB010000009.1"/>
</dbReference>
<organism evidence="4 5">
    <name type="scientific">Tumebacillus amylolyticus</name>
    <dbReference type="NCBI Taxonomy" id="2801339"/>
    <lineage>
        <taxon>Bacteria</taxon>
        <taxon>Bacillati</taxon>
        <taxon>Bacillota</taxon>
        <taxon>Bacilli</taxon>
        <taxon>Bacillales</taxon>
        <taxon>Alicyclobacillaceae</taxon>
        <taxon>Tumebacillus</taxon>
    </lineage>
</organism>
<feature type="transmembrane region" description="Helical" evidence="2">
    <location>
        <begin position="619"/>
        <end position="641"/>
    </location>
</feature>
<name>A0ABS1JG25_9BACL</name>
<sequence>MLRTARWVTGSAARELVLFALIWFWMLQLLIPFGEATQMPSVAPFGLFLGLLFVFDLLFSHGMLRFIGKLIALVVFVKTMYYPYVAFYDPGWVEAWLFDLYYAISGAVSVALPMLSEAARTTGFFVALILLQAVFRQCLRYRIWMFVFLMLGSVGLGVLDTFFVDDAKWHIVLFLLIGLVILAFMQLPLIERIARMPLTIKGWPVEWLVWTLVLSLIVVGTASATPKQEKPSWPDPVAYLQGKSGDGTVHQKIGYGSDDRQLGGPFEMDDSVVFEVTTASEGYFRGEAKTVYTGKGWLSASMGIPVGVKQNLKPYQNYEAGNMDELNLTVINGMGIQDGTVAQDTTLETKEVKQTFTFEQDMVPVVFNQYRMTGISDIQNQSDQTRYSGVDSRFDLTTLKKGDTYSVISQVPYFDEKQLKGANVPTITRGMEPYVSLPNTLPQRVKDLAKDITKDAKTPYERAQALESYLRSNYIYDTKTVPVPKDNQDFVDQFLFDSKRGYCDHFSSSMVVMARSLGMPARWVKGFTMGDPDLSWKSDVEGEYKYVVKNKNAHSWPEIYFEKIGWVAFEPTATFNMQRNFKQDQETLAAIPTPTTPEVKRDKNETQDQTTKTSTTLDINWQAVGMYSGYALLAALVVALFNRRRLLTAYYLRRAYKGEGDVVINAVARLFFVLEKLGWRRRSDMTLREYALHLSGSREIGGREMVPLAKLFERVRYGQGNVGDKDRHQLRDLWTRLVRKAGRNKRRK</sequence>
<dbReference type="Proteomes" id="UP000602284">
    <property type="component" value="Unassembled WGS sequence"/>
</dbReference>
<reference evidence="4 5" key="1">
    <citation type="submission" date="2021-01" db="EMBL/GenBank/DDBJ databases">
        <title>Tumebacillus sp. strain ITR2 16S ribosomal RNA gene Genome sequencing and assembly.</title>
        <authorList>
            <person name="Kang M."/>
        </authorList>
    </citation>
    <scope>NUCLEOTIDE SEQUENCE [LARGE SCALE GENOMIC DNA]</scope>
    <source>
        <strain evidence="4 5">ITR2</strain>
    </source>
</reference>
<dbReference type="PANTHER" id="PTHR42736:SF1">
    <property type="entry name" value="PROTEIN-GLUTAMINE GAMMA-GLUTAMYLTRANSFERASE"/>
    <property type="match status" value="1"/>
</dbReference>
<dbReference type="PANTHER" id="PTHR42736">
    <property type="entry name" value="PROTEIN-GLUTAMINE GAMMA-GLUTAMYLTRANSFERASE"/>
    <property type="match status" value="1"/>
</dbReference>
<dbReference type="Pfam" id="PF13559">
    <property type="entry name" value="DUF4129"/>
    <property type="match status" value="1"/>
</dbReference>
<feature type="transmembrane region" description="Helical" evidence="2">
    <location>
        <begin position="143"/>
        <end position="163"/>
    </location>
</feature>
<evidence type="ECO:0000313" key="4">
    <source>
        <dbReference type="EMBL" id="MBL0389226.1"/>
    </source>
</evidence>
<dbReference type="SMART" id="SM00460">
    <property type="entry name" value="TGc"/>
    <property type="match status" value="1"/>
</dbReference>
<keyword evidence="2" id="KW-0812">Transmembrane</keyword>
<keyword evidence="5" id="KW-1185">Reference proteome</keyword>
<feature type="region of interest" description="Disordered" evidence="1">
    <location>
        <begin position="592"/>
        <end position="611"/>
    </location>
</feature>
<dbReference type="Pfam" id="PF01841">
    <property type="entry name" value="Transglut_core"/>
    <property type="match status" value="1"/>
</dbReference>
<evidence type="ECO:0000313" key="5">
    <source>
        <dbReference type="Proteomes" id="UP000602284"/>
    </source>
</evidence>
<feature type="domain" description="Transglutaminase-like" evidence="3">
    <location>
        <begin position="495"/>
        <end position="573"/>
    </location>
</feature>
<proteinExistence type="predicted"/>
<feature type="transmembrane region" description="Helical" evidence="2">
    <location>
        <begin position="202"/>
        <end position="222"/>
    </location>
</feature>
<evidence type="ECO:0000256" key="1">
    <source>
        <dbReference type="SAM" id="MobiDB-lite"/>
    </source>
</evidence>
<protein>
    <submittedName>
        <fullName evidence="4">DUF4129 domain-containing protein</fullName>
    </submittedName>
</protein>
<keyword evidence="2" id="KW-1133">Transmembrane helix</keyword>
<dbReference type="EMBL" id="JAEQNB010000009">
    <property type="protein sequence ID" value="MBL0389226.1"/>
    <property type="molecule type" value="Genomic_DNA"/>
</dbReference>
<dbReference type="InterPro" id="IPR002931">
    <property type="entry name" value="Transglutaminase-like"/>
</dbReference>
<dbReference type="InterPro" id="IPR025403">
    <property type="entry name" value="TgpA-like_C"/>
</dbReference>
<keyword evidence="2" id="KW-0472">Membrane</keyword>
<feature type="transmembrane region" description="Helical" evidence="2">
    <location>
        <begin position="66"/>
        <end position="88"/>
    </location>
</feature>
<feature type="transmembrane region" description="Helical" evidence="2">
    <location>
        <begin position="169"/>
        <end position="190"/>
    </location>
</feature>
<feature type="transmembrane region" description="Helical" evidence="2">
    <location>
        <begin position="39"/>
        <end position="59"/>
    </location>
</feature>
<dbReference type="Gene3D" id="3.10.620.30">
    <property type="match status" value="1"/>
</dbReference>